<comment type="catalytic activity">
    <reaction evidence="6">
        <text>L-serine + acetyl-CoA = O-acetyl-L-serine + CoA</text>
        <dbReference type="Rhea" id="RHEA:24560"/>
        <dbReference type="ChEBI" id="CHEBI:33384"/>
        <dbReference type="ChEBI" id="CHEBI:57287"/>
        <dbReference type="ChEBI" id="CHEBI:57288"/>
        <dbReference type="ChEBI" id="CHEBI:58340"/>
        <dbReference type="EC" id="2.3.1.30"/>
    </reaction>
</comment>
<dbReference type="InterPro" id="IPR045304">
    <property type="entry name" value="LbH_SAT"/>
</dbReference>
<evidence type="ECO:0000256" key="6">
    <source>
        <dbReference type="ARBA" id="ARBA00049486"/>
    </source>
</evidence>
<dbReference type="Pfam" id="PF00132">
    <property type="entry name" value="Hexapep"/>
    <property type="match status" value="1"/>
</dbReference>
<dbReference type="Gene3D" id="2.160.10.10">
    <property type="entry name" value="Hexapeptide repeat proteins"/>
    <property type="match status" value="1"/>
</dbReference>
<protein>
    <recommendedName>
        <fullName evidence="2">serine O-acetyltransferase</fullName>
        <ecNumber evidence="2">2.3.1.30</ecNumber>
    </recommendedName>
</protein>
<accession>Q3AR53</accession>
<evidence type="ECO:0000313" key="7">
    <source>
        <dbReference type="EMBL" id="ABB28522.1"/>
    </source>
</evidence>
<dbReference type="HOGENOM" id="CLU_051638_1_0_10"/>
<gene>
    <name evidence="7" type="ordered locus">Cag_1261</name>
</gene>
<comment type="similarity">
    <text evidence="1">Belongs to the transferase hexapeptide repeat family.</text>
</comment>
<name>Q3AR53_CHLCH</name>
<dbReference type="FunFam" id="2.160.10.10:FF:000015">
    <property type="entry name" value="Serine acetyltransferase, plasmid"/>
    <property type="match status" value="1"/>
</dbReference>
<dbReference type="InterPro" id="IPR042122">
    <property type="entry name" value="Ser_AcTrfase_N_sf"/>
</dbReference>
<dbReference type="GO" id="GO:0008652">
    <property type="term" value="P:amino acid biosynthetic process"/>
    <property type="evidence" value="ECO:0007669"/>
    <property type="project" value="UniProtKB-KW"/>
</dbReference>
<dbReference type="SUPFAM" id="SSF51161">
    <property type="entry name" value="Trimeric LpxA-like enzymes"/>
    <property type="match status" value="1"/>
</dbReference>
<keyword evidence="5 7" id="KW-0012">Acyltransferase</keyword>
<evidence type="ECO:0000256" key="1">
    <source>
        <dbReference type="ARBA" id="ARBA00007274"/>
    </source>
</evidence>
<sequence>MKHNTSDIIEETINLLSCRRGNNTCEYLGRHEHLLPNIDKLRETVDLLRSIMFPGYFGAPVLRQESLPHFLGVRLEKLQGMLAEQIPRVLHFGNANHDEAEHAKNTATIVRQFIEMMPEIKRRLCTDVRAIYDGDPAAKSYEEIIFCYPSIRAVINYRVAHALLSLGVPLIPRIITEMAHSETGIDIHPGAHIGDYFCIDHGTGVVIGETCIIGNHVRIYQGVTLGAKKFETDEEGHLVKDLPRHPIIEDNVVIYANATVLGRITIGKNSVIGGSVWQTKSLPPHSKVLQQTAEES</sequence>
<dbReference type="EMBL" id="CP000108">
    <property type="protein sequence ID" value="ABB28522.1"/>
    <property type="molecule type" value="Genomic_DNA"/>
</dbReference>
<dbReference type="InterPro" id="IPR011004">
    <property type="entry name" value="Trimer_LpxA-like_sf"/>
</dbReference>
<dbReference type="STRING" id="340177.Cag_1261"/>
<dbReference type="Gene3D" id="1.10.3130.10">
    <property type="entry name" value="serine acetyltransferase, domain 1"/>
    <property type="match status" value="1"/>
</dbReference>
<evidence type="ECO:0000256" key="2">
    <source>
        <dbReference type="ARBA" id="ARBA00013266"/>
    </source>
</evidence>
<dbReference type="eggNOG" id="COG1045">
    <property type="taxonomic scope" value="Bacteria"/>
</dbReference>
<proteinExistence type="inferred from homology"/>
<dbReference type="NCBIfam" id="NF041874">
    <property type="entry name" value="EPS_EpsC"/>
    <property type="match status" value="1"/>
</dbReference>
<evidence type="ECO:0000256" key="5">
    <source>
        <dbReference type="ARBA" id="ARBA00023315"/>
    </source>
</evidence>
<dbReference type="InterPro" id="IPR053376">
    <property type="entry name" value="Serine_acetyltransferase"/>
</dbReference>
<dbReference type="OrthoDB" id="9801456at2"/>
<dbReference type="PANTHER" id="PTHR42811">
    <property type="entry name" value="SERINE ACETYLTRANSFERASE"/>
    <property type="match status" value="1"/>
</dbReference>
<evidence type="ECO:0000256" key="4">
    <source>
        <dbReference type="ARBA" id="ARBA00022679"/>
    </source>
</evidence>
<dbReference type="InterPro" id="IPR001451">
    <property type="entry name" value="Hexapep"/>
</dbReference>
<keyword evidence="4 7" id="KW-0808">Transferase</keyword>
<dbReference type="GO" id="GO:0009001">
    <property type="term" value="F:serine O-acetyltransferase activity"/>
    <property type="evidence" value="ECO:0007669"/>
    <property type="project" value="UniProtKB-EC"/>
</dbReference>
<evidence type="ECO:0000256" key="3">
    <source>
        <dbReference type="ARBA" id="ARBA00022605"/>
    </source>
</evidence>
<organism evidence="7">
    <name type="scientific">Chlorobium chlorochromatii (strain CaD3)</name>
    <dbReference type="NCBI Taxonomy" id="340177"/>
    <lineage>
        <taxon>Bacteria</taxon>
        <taxon>Pseudomonadati</taxon>
        <taxon>Chlorobiota</taxon>
        <taxon>Chlorobiia</taxon>
        <taxon>Chlorobiales</taxon>
        <taxon>Chlorobiaceae</taxon>
        <taxon>Chlorobium/Pelodictyon group</taxon>
        <taxon>Chlorobium</taxon>
    </lineage>
</organism>
<dbReference type="CDD" id="cd03354">
    <property type="entry name" value="LbH_SAT"/>
    <property type="match status" value="1"/>
</dbReference>
<dbReference type="KEGG" id="cch:Cag_1261"/>
<dbReference type="EC" id="2.3.1.30" evidence="2"/>
<keyword evidence="3" id="KW-0028">Amino-acid biosynthesis</keyword>
<reference evidence="7" key="1">
    <citation type="submission" date="2005-08" db="EMBL/GenBank/DDBJ databases">
        <title>Complete sequence of Chlorobium chlorochromatii CaD3.</title>
        <authorList>
            <person name="Copeland A."/>
            <person name="Lucas S."/>
            <person name="Lapidus A."/>
            <person name="Barry K."/>
            <person name="Detter J.C."/>
            <person name="Glavina T."/>
            <person name="Hammon N."/>
            <person name="Israni S."/>
            <person name="Pitluck S."/>
            <person name="Bryant D."/>
            <person name="Schmutz J."/>
            <person name="Larimer F."/>
            <person name="Land M."/>
            <person name="Kyrpides N."/>
            <person name="Ivanova N."/>
            <person name="Richardson P."/>
        </authorList>
    </citation>
    <scope>NUCLEOTIDE SEQUENCE [LARGE SCALE GENOMIC DNA]</scope>
    <source>
        <strain evidence="7">CaD3</strain>
    </source>
</reference>
<dbReference type="AlphaFoldDB" id="Q3AR53"/>